<dbReference type="Pfam" id="PF01740">
    <property type="entry name" value="STAS"/>
    <property type="match status" value="1"/>
</dbReference>
<evidence type="ECO:0000313" key="2">
    <source>
        <dbReference type="EMBL" id="CAG4902340.1"/>
    </source>
</evidence>
<dbReference type="Proteomes" id="UP000789752">
    <property type="component" value="Unassembled WGS sequence"/>
</dbReference>
<reference evidence="2 3" key="1">
    <citation type="submission" date="2021-04" db="EMBL/GenBank/DDBJ databases">
        <authorList>
            <person name="Vanwijnsberghe S."/>
        </authorList>
    </citation>
    <scope>NUCLEOTIDE SEQUENCE [LARGE SCALE GENOMIC DNA]</scope>
    <source>
        <strain evidence="2 3">LMG 32171</strain>
    </source>
</reference>
<sequence length="114" mass="12774">MLLLRPEGRIFFANADNVAQKIREKIAATKPQIVVLDLGGVFDIEYTALKMLNDAGKKMRDAGIALWVAGLNPGVLAMMQRSPLGAASGRERMFYNLEQVVVRYRETIRHDSVR</sequence>
<organism evidence="2 3">
    <name type="scientific">Paraburkholderia gardini</name>
    <dbReference type="NCBI Taxonomy" id="2823469"/>
    <lineage>
        <taxon>Bacteria</taxon>
        <taxon>Pseudomonadati</taxon>
        <taxon>Pseudomonadota</taxon>
        <taxon>Betaproteobacteria</taxon>
        <taxon>Burkholderiales</taxon>
        <taxon>Burkholderiaceae</taxon>
        <taxon>Paraburkholderia</taxon>
    </lineage>
</organism>
<feature type="domain" description="STAS" evidence="1">
    <location>
        <begin position="1"/>
        <end position="104"/>
    </location>
</feature>
<name>A0ABM8U4P0_9BURK</name>
<gene>
    <name evidence="2" type="ORF">R54767_02843</name>
</gene>
<keyword evidence="3" id="KW-1185">Reference proteome</keyword>
<comment type="caution">
    <text evidence="2">The sequence shown here is derived from an EMBL/GenBank/DDBJ whole genome shotgun (WGS) entry which is preliminary data.</text>
</comment>
<dbReference type="PROSITE" id="PS50801">
    <property type="entry name" value="STAS"/>
    <property type="match status" value="1"/>
</dbReference>
<dbReference type="Gene3D" id="3.30.750.24">
    <property type="entry name" value="STAS domain"/>
    <property type="match status" value="1"/>
</dbReference>
<dbReference type="SUPFAM" id="SSF52091">
    <property type="entry name" value="SpoIIaa-like"/>
    <property type="match status" value="1"/>
</dbReference>
<dbReference type="EMBL" id="CAJQYY010000015">
    <property type="protein sequence ID" value="CAG4902340.1"/>
    <property type="molecule type" value="Genomic_DNA"/>
</dbReference>
<protein>
    <recommendedName>
        <fullName evidence="1">STAS domain-containing protein</fullName>
    </recommendedName>
</protein>
<evidence type="ECO:0000313" key="3">
    <source>
        <dbReference type="Proteomes" id="UP000789752"/>
    </source>
</evidence>
<dbReference type="CDD" id="cd07042">
    <property type="entry name" value="STAS_SulP_like_sulfate_transporter"/>
    <property type="match status" value="1"/>
</dbReference>
<dbReference type="InterPro" id="IPR036513">
    <property type="entry name" value="STAS_dom_sf"/>
</dbReference>
<evidence type="ECO:0000259" key="1">
    <source>
        <dbReference type="PROSITE" id="PS50801"/>
    </source>
</evidence>
<dbReference type="InterPro" id="IPR002645">
    <property type="entry name" value="STAS_dom"/>
</dbReference>
<dbReference type="RefSeq" id="WP_407672535.1">
    <property type="nucleotide sequence ID" value="NZ_CAJQYY010000015.1"/>
</dbReference>
<accession>A0ABM8U4P0</accession>
<proteinExistence type="predicted"/>